<evidence type="ECO:0000313" key="1">
    <source>
        <dbReference type="EMBL" id="KAJ0042073.1"/>
    </source>
</evidence>
<name>A0ACC0YTX5_9ROSI</name>
<accession>A0ACC0YTX5</accession>
<protein>
    <submittedName>
        <fullName evidence="1">Uncharacterized protein</fullName>
    </submittedName>
</protein>
<gene>
    <name evidence="1" type="ORF">Pint_18955</name>
</gene>
<keyword evidence="2" id="KW-1185">Reference proteome</keyword>
<proteinExistence type="predicted"/>
<evidence type="ECO:0000313" key="2">
    <source>
        <dbReference type="Proteomes" id="UP001163603"/>
    </source>
</evidence>
<dbReference type="Proteomes" id="UP001163603">
    <property type="component" value="Chromosome 4"/>
</dbReference>
<reference evidence="2" key="1">
    <citation type="journal article" date="2023" name="G3 (Bethesda)">
        <title>Genome assembly and association tests identify interacting loci associated with vigor, precocity, and sex in interspecific pistachio rootstocks.</title>
        <authorList>
            <person name="Palmer W."/>
            <person name="Jacygrad E."/>
            <person name="Sagayaradj S."/>
            <person name="Cavanaugh K."/>
            <person name="Han R."/>
            <person name="Bertier L."/>
            <person name="Beede B."/>
            <person name="Kafkas S."/>
            <person name="Golino D."/>
            <person name="Preece J."/>
            <person name="Michelmore R."/>
        </authorList>
    </citation>
    <scope>NUCLEOTIDE SEQUENCE [LARGE SCALE GENOMIC DNA]</scope>
</reference>
<sequence length="527" mass="58929">MKSSCYYFLLYLPLLFSFTISIPTPDSFLHCLSVISELSVPSSILYVSNTSSYSSVFLSTAQNLRFTGPSVRKPEFIFTPLNESHVQAAVICSKHFGIHMRIRSGGHDYEAVSYVSEIETPFIVVDLSKLRSISIDIDNNNAWVEAGATIGEVYYRIAEKSKIHGFPAGACTSLGVGGHITGGAYGFLLRKYGLGADNVLDAKLVDASGRVLDRAAVGEDLFWAISGGGGGSFGIILSWKIKLVPVPSTVTIFTVTRTLEQGATKILYKWQQVAHTLDEDLFVRVLIQVVNGGQNGERTVSTSYGAVYLGGADSLLQIMQEKFPELGLTRQDCNETTWIQSVVTNGLFPSNSTPEILLQRQNILRNYFKGKSDYVKEPIRETVLGGLWKRLLEEDNPIMLWSPYGGIMSRISESETPFPHRKGNIFEIAYSPGWQDGDIKNATKHIEWIRRLYDYMAPYVSKNPRGAYVNYRDFDLGMNKKCNTNFNAARVWGEKYFKGNFKRLVKVKTKADPHNFFRHEQSIPPLP</sequence>
<organism evidence="1 2">
    <name type="scientific">Pistacia integerrima</name>
    <dbReference type="NCBI Taxonomy" id="434235"/>
    <lineage>
        <taxon>Eukaryota</taxon>
        <taxon>Viridiplantae</taxon>
        <taxon>Streptophyta</taxon>
        <taxon>Embryophyta</taxon>
        <taxon>Tracheophyta</taxon>
        <taxon>Spermatophyta</taxon>
        <taxon>Magnoliopsida</taxon>
        <taxon>eudicotyledons</taxon>
        <taxon>Gunneridae</taxon>
        <taxon>Pentapetalae</taxon>
        <taxon>rosids</taxon>
        <taxon>malvids</taxon>
        <taxon>Sapindales</taxon>
        <taxon>Anacardiaceae</taxon>
        <taxon>Pistacia</taxon>
    </lineage>
</organism>
<dbReference type="EMBL" id="CM047739">
    <property type="protein sequence ID" value="KAJ0042073.1"/>
    <property type="molecule type" value="Genomic_DNA"/>
</dbReference>
<comment type="caution">
    <text evidence="1">The sequence shown here is derived from an EMBL/GenBank/DDBJ whole genome shotgun (WGS) entry which is preliminary data.</text>
</comment>